<dbReference type="GO" id="GO:0005634">
    <property type="term" value="C:nucleus"/>
    <property type="evidence" value="ECO:0007669"/>
    <property type="project" value="TreeGrafter"/>
</dbReference>
<dbReference type="CDD" id="cd06481">
    <property type="entry name" value="ACD_HspB9_like"/>
    <property type="match status" value="1"/>
</dbReference>
<dbReference type="PROSITE" id="PS01031">
    <property type="entry name" value="SHSP"/>
    <property type="match status" value="1"/>
</dbReference>
<keyword evidence="8" id="KW-0346">Stress response</keyword>
<evidence type="ECO:0000313" key="7">
    <source>
        <dbReference type="Proteomes" id="UP000515203"/>
    </source>
</evidence>
<keyword evidence="2" id="KW-0963">Cytoplasm</keyword>
<dbReference type="InterPro" id="IPR002068">
    <property type="entry name" value="A-crystallin/Hsp20_dom"/>
</dbReference>
<dbReference type="SUPFAM" id="SSF49764">
    <property type="entry name" value="HSP20-like chaperones"/>
    <property type="match status" value="1"/>
</dbReference>
<evidence type="ECO:0000256" key="1">
    <source>
        <dbReference type="ARBA" id="ARBA00004496"/>
    </source>
</evidence>
<gene>
    <name evidence="8" type="primary">Hspb9</name>
</gene>
<evidence type="ECO:0000256" key="3">
    <source>
        <dbReference type="PROSITE-ProRule" id="PRU00285"/>
    </source>
</evidence>
<feature type="region of interest" description="Disordered" evidence="5">
    <location>
        <begin position="129"/>
        <end position="159"/>
    </location>
</feature>
<dbReference type="FunCoup" id="A0A6P3F7Y5">
    <property type="interactions" value="597"/>
</dbReference>
<dbReference type="GO" id="GO:0005737">
    <property type="term" value="C:cytoplasm"/>
    <property type="evidence" value="ECO:0007669"/>
    <property type="project" value="UniProtKB-SubCell"/>
</dbReference>
<dbReference type="AlphaFoldDB" id="A0A6P3F7Y5"/>
<dbReference type="Gene3D" id="2.60.40.790">
    <property type="match status" value="1"/>
</dbReference>
<dbReference type="InterPro" id="IPR008978">
    <property type="entry name" value="HSP20-like_chaperone"/>
</dbReference>
<evidence type="ECO:0000259" key="6">
    <source>
        <dbReference type="PROSITE" id="PS01031"/>
    </source>
</evidence>
<dbReference type="Proteomes" id="UP000515203">
    <property type="component" value="Unplaced"/>
</dbReference>
<protein>
    <submittedName>
        <fullName evidence="8">Heat shock protein beta-9</fullName>
    </submittedName>
</protein>
<dbReference type="PANTHER" id="PTHR47896">
    <property type="entry name" value="HEAT SHOCK PROTEIN BETA-9"/>
    <property type="match status" value="1"/>
</dbReference>
<evidence type="ECO:0000256" key="2">
    <source>
        <dbReference type="ARBA" id="ARBA00022490"/>
    </source>
</evidence>
<feature type="region of interest" description="Disordered" evidence="5">
    <location>
        <begin position="1"/>
        <end position="66"/>
    </location>
</feature>
<dbReference type="InParanoid" id="A0A6P3F7Y5"/>
<evidence type="ECO:0000256" key="4">
    <source>
        <dbReference type="RuleBase" id="RU003616"/>
    </source>
</evidence>
<comment type="similarity">
    <text evidence="3 4">Belongs to the small heat shock protein (HSP20) family.</text>
</comment>
<dbReference type="CTD" id="94086"/>
<proteinExistence type="inferred from homology"/>
<reference evidence="8" key="1">
    <citation type="submission" date="2025-08" db="UniProtKB">
        <authorList>
            <consortium name="RefSeq"/>
        </authorList>
    </citation>
    <scope>IDENTIFICATION</scope>
</reference>
<dbReference type="OrthoDB" id="8946669at2759"/>
<keyword evidence="7" id="KW-1185">Reference proteome</keyword>
<dbReference type="Pfam" id="PF00011">
    <property type="entry name" value="HSP20"/>
    <property type="match status" value="1"/>
</dbReference>
<feature type="compositionally biased region" description="Pro residues" evidence="5">
    <location>
        <begin position="131"/>
        <end position="143"/>
    </location>
</feature>
<name>A0A6P3F7Y5_OCTDE</name>
<comment type="subcellular location">
    <subcellularLocation>
        <location evidence="1">Cytoplasm</location>
    </subcellularLocation>
</comment>
<evidence type="ECO:0000256" key="5">
    <source>
        <dbReference type="SAM" id="MobiDB-lite"/>
    </source>
</evidence>
<sequence>MRRVEGSVSNDRGVASPGPGVALAEPDRGSTLPVRLLRDTPAAAPDTGNAQGFQMKMDAHGFAPEDLQVRVDGQNLVVTGQRREEHRDPRGGSYSLKQKVYRQMQLPGDLDPAAATCCLTPSGQLWVRGPCRPPPLLESPPGPSRSLSRQGSKKGPSTA</sequence>
<evidence type="ECO:0000313" key="8">
    <source>
        <dbReference type="RefSeq" id="XP_004633964.1"/>
    </source>
</evidence>
<dbReference type="GeneID" id="101571864"/>
<dbReference type="RefSeq" id="XP_004633964.1">
    <property type="nucleotide sequence ID" value="XM_004633907.2"/>
</dbReference>
<dbReference type="PANTHER" id="PTHR47896:SF1">
    <property type="entry name" value="HEAT SHOCK PROTEIN BETA-9"/>
    <property type="match status" value="1"/>
</dbReference>
<accession>A0A6P3F7Y5</accession>
<organism evidence="7 8">
    <name type="scientific">Octodon degus</name>
    <name type="common">Degu</name>
    <name type="synonym">Sciurus degus</name>
    <dbReference type="NCBI Taxonomy" id="10160"/>
    <lineage>
        <taxon>Eukaryota</taxon>
        <taxon>Metazoa</taxon>
        <taxon>Chordata</taxon>
        <taxon>Craniata</taxon>
        <taxon>Vertebrata</taxon>
        <taxon>Euteleostomi</taxon>
        <taxon>Mammalia</taxon>
        <taxon>Eutheria</taxon>
        <taxon>Euarchontoglires</taxon>
        <taxon>Glires</taxon>
        <taxon>Rodentia</taxon>
        <taxon>Hystricomorpha</taxon>
        <taxon>Octodontidae</taxon>
        <taxon>Octodon</taxon>
    </lineage>
</organism>
<dbReference type="InterPro" id="IPR042940">
    <property type="entry name" value="HSPB9"/>
</dbReference>
<feature type="domain" description="SHSP" evidence="6">
    <location>
        <begin position="35"/>
        <end position="150"/>
    </location>
</feature>